<reference evidence="3" key="2">
    <citation type="submission" date="2015-01" db="EMBL/GenBank/DDBJ databases">
        <title>Evolutionary Origins and Diversification of the Mycorrhizal Mutualists.</title>
        <authorList>
            <consortium name="DOE Joint Genome Institute"/>
            <consortium name="Mycorrhizal Genomics Consortium"/>
            <person name="Kohler A."/>
            <person name="Kuo A."/>
            <person name="Nagy L.G."/>
            <person name="Floudas D."/>
            <person name="Copeland A."/>
            <person name="Barry K.W."/>
            <person name="Cichocki N."/>
            <person name="Veneault-Fourrey C."/>
            <person name="LaButti K."/>
            <person name="Lindquist E.A."/>
            <person name="Lipzen A."/>
            <person name="Lundell T."/>
            <person name="Morin E."/>
            <person name="Murat C."/>
            <person name="Riley R."/>
            <person name="Ohm R."/>
            <person name="Sun H."/>
            <person name="Tunlid A."/>
            <person name="Henrissat B."/>
            <person name="Grigoriev I.V."/>
            <person name="Hibbett D.S."/>
            <person name="Martin F."/>
        </authorList>
    </citation>
    <scope>NUCLEOTIDE SEQUENCE [LARGE SCALE GENOMIC DNA]</scope>
    <source>
        <strain evidence="3">LaAM-08-1</strain>
    </source>
</reference>
<evidence type="ECO:0000313" key="2">
    <source>
        <dbReference type="EMBL" id="KIJ90237.1"/>
    </source>
</evidence>
<dbReference type="Gene3D" id="2.40.50.40">
    <property type="match status" value="1"/>
</dbReference>
<reference evidence="2 3" key="1">
    <citation type="submission" date="2014-04" db="EMBL/GenBank/DDBJ databases">
        <authorList>
            <consortium name="DOE Joint Genome Institute"/>
            <person name="Kuo A."/>
            <person name="Kohler A."/>
            <person name="Nagy L.G."/>
            <person name="Floudas D."/>
            <person name="Copeland A."/>
            <person name="Barry K.W."/>
            <person name="Cichocki N."/>
            <person name="Veneault-Fourrey C."/>
            <person name="LaButti K."/>
            <person name="Lindquist E.A."/>
            <person name="Lipzen A."/>
            <person name="Lundell T."/>
            <person name="Morin E."/>
            <person name="Murat C."/>
            <person name="Sun H."/>
            <person name="Tunlid A."/>
            <person name="Henrissat B."/>
            <person name="Grigoriev I.V."/>
            <person name="Hibbett D.S."/>
            <person name="Martin F."/>
            <person name="Nordberg H.P."/>
            <person name="Cantor M.N."/>
            <person name="Hua S.X."/>
        </authorList>
    </citation>
    <scope>NUCLEOTIDE SEQUENCE [LARGE SCALE GENOMIC DNA]</scope>
    <source>
        <strain evidence="2 3">LaAM-08-1</strain>
    </source>
</reference>
<dbReference type="AlphaFoldDB" id="A0A0C9X0Z9"/>
<dbReference type="InterPro" id="IPR023780">
    <property type="entry name" value="Chromo_domain"/>
</dbReference>
<keyword evidence="3" id="KW-1185">Reference proteome</keyword>
<dbReference type="SUPFAM" id="SSF54160">
    <property type="entry name" value="Chromo domain-like"/>
    <property type="match status" value="1"/>
</dbReference>
<dbReference type="InterPro" id="IPR016197">
    <property type="entry name" value="Chromo-like_dom_sf"/>
</dbReference>
<gene>
    <name evidence="2" type="ORF">K443DRAFT_135694</name>
</gene>
<dbReference type="HOGENOM" id="CLU_189342_0_0_1"/>
<evidence type="ECO:0000313" key="3">
    <source>
        <dbReference type="Proteomes" id="UP000054477"/>
    </source>
</evidence>
<evidence type="ECO:0000259" key="1">
    <source>
        <dbReference type="PROSITE" id="PS50013"/>
    </source>
</evidence>
<protein>
    <recommendedName>
        <fullName evidence="1">Chromo domain-containing protein</fullName>
    </recommendedName>
</protein>
<name>A0A0C9X0Z9_9AGAR</name>
<dbReference type="OrthoDB" id="2447764at2759"/>
<proteinExistence type="predicted"/>
<dbReference type="Proteomes" id="UP000054477">
    <property type="component" value="Unassembled WGS sequence"/>
</dbReference>
<organism evidence="2 3">
    <name type="scientific">Laccaria amethystina LaAM-08-1</name>
    <dbReference type="NCBI Taxonomy" id="1095629"/>
    <lineage>
        <taxon>Eukaryota</taxon>
        <taxon>Fungi</taxon>
        <taxon>Dikarya</taxon>
        <taxon>Basidiomycota</taxon>
        <taxon>Agaricomycotina</taxon>
        <taxon>Agaricomycetes</taxon>
        <taxon>Agaricomycetidae</taxon>
        <taxon>Agaricales</taxon>
        <taxon>Agaricineae</taxon>
        <taxon>Hydnangiaceae</taxon>
        <taxon>Laccaria</taxon>
    </lineage>
</organism>
<dbReference type="GO" id="GO:0006338">
    <property type="term" value="P:chromatin remodeling"/>
    <property type="evidence" value="ECO:0007669"/>
    <property type="project" value="UniProtKB-ARBA"/>
</dbReference>
<dbReference type="STRING" id="1095629.A0A0C9X0Z9"/>
<dbReference type="SMART" id="SM00298">
    <property type="entry name" value="CHROMO"/>
    <property type="match status" value="1"/>
</dbReference>
<dbReference type="EMBL" id="KN839241">
    <property type="protein sequence ID" value="KIJ90237.1"/>
    <property type="molecule type" value="Genomic_DNA"/>
</dbReference>
<dbReference type="InterPro" id="IPR000953">
    <property type="entry name" value="Chromo/chromo_shadow_dom"/>
</dbReference>
<accession>A0A0C9X0Z9</accession>
<sequence length="81" mass="9527">MEHINLNVYRLRLPNSYLMHLEYEVEAILGDKLSGKKKGNRRMFRVQWAGFGPESDSWVSEADLRNSLELKREYLTKLGLD</sequence>
<dbReference type="PROSITE" id="PS50013">
    <property type="entry name" value="CHROMO_2"/>
    <property type="match status" value="1"/>
</dbReference>
<feature type="domain" description="Chromo" evidence="1">
    <location>
        <begin position="23"/>
        <end position="81"/>
    </location>
</feature>
<dbReference type="Pfam" id="PF00385">
    <property type="entry name" value="Chromo"/>
    <property type="match status" value="1"/>
</dbReference>